<protein>
    <submittedName>
        <fullName evidence="1">Uncharacterized protein</fullName>
    </submittedName>
</protein>
<accession>A0A2R6AR71</accession>
<name>A0A2R6AR71_9ARCH</name>
<gene>
    <name evidence="1" type="ORF">B9Q00_03605</name>
</gene>
<evidence type="ECO:0000313" key="1">
    <source>
        <dbReference type="EMBL" id="PSN88858.1"/>
    </source>
</evidence>
<dbReference type="AlphaFoldDB" id="A0A2R6AR71"/>
<reference evidence="1 2" key="1">
    <citation type="submission" date="2017-04" db="EMBL/GenBank/DDBJ databases">
        <title>Novel microbial lineages endemic to geothermal iron-oxide mats fill important gaps in the evolutionary history of Archaea.</title>
        <authorList>
            <person name="Jay Z.J."/>
            <person name="Beam J.P."/>
            <person name="Dlakic M."/>
            <person name="Rusch D.B."/>
            <person name="Kozubal M.A."/>
            <person name="Inskeep W.P."/>
        </authorList>
    </citation>
    <scope>NUCLEOTIDE SEQUENCE [LARGE SCALE GENOMIC DNA]</scope>
    <source>
        <strain evidence="1">OSP_C</strain>
    </source>
</reference>
<comment type="caution">
    <text evidence="1">The sequence shown here is derived from an EMBL/GenBank/DDBJ whole genome shotgun (WGS) entry which is preliminary data.</text>
</comment>
<proteinExistence type="predicted"/>
<organism evidence="1 2">
    <name type="scientific">Candidatus Marsarchaeota G1 archaeon OSP_C</name>
    <dbReference type="NCBI Taxonomy" id="1978154"/>
    <lineage>
        <taxon>Archaea</taxon>
        <taxon>Candidatus Marsarchaeota</taxon>
        <taxon>Candidatus Marsarchaeota group 1</taxon>
    </lineage>
</organism>
<sequence length="247" mass="27695">MTKEIFYVKTALPLIGDPIVYPTQPCIVVPNKRVGVFYKKEASFPNEKISKIVKKIFEKAGKEIMFFDFIKPQINLFEFQQLALWCAAALGIAYGRGKSASVFANDMRSILGKEYTKIFPLAYAGYTGFSVAFKGFEDPVVIYKKGLSILKAQTADFGAFKQNKLDSYVNDVIAHSVGRLTVRCSEFLRKRMTKSLAECLNIFGCLVQASSGDPAFLSLLQEHSLKLYNDGALGCAYIPSWRIFVWL</sequence>
<dbReference type="EMBL" id="NEXB01000012">
    <property type="protein sequence ID" value="PSN88858.1"/>
    <property type="molecule type" value="Genomic_DNA"/>
</dbReference>
<dbReference type="Proteomes" id="UP000241473">
    <property type="component" value="Unassembled WGS sequence"/>
</dbReference>
<evidence type="ECO:0000313" key="2">
    <source>
        <dbReference type="Proteomes" id="UP000241473"/>
    </source>
</evidence>